<dbReference type="SUPFAM" id="SSF54160">
    <property type="entry name" value="Chromo domain-like"/>
    <property type="match status" value="1"/>
</dbReference>
<keyword evidence="4 9" id="KW-0808">Transferase</keyword>
<comment type="subcellular location">
    <subcellularLocation>
        <location evidence="1">Nucleus</location>
    </subcellularLocation>
</comment>
<dbReference type="InterPro" id="IPR043151">
    <property type="entry name" value="BAH_sf"/>
</dbReference>
<dbReference type="InterPro" id="IPR001025">
    <property type="entry name" value="BAH_dom"/>
</dbReference>
<gene>
    <name evidence="13" type="ORF">MIMGU_mgv1a001955mg</name>
</gene>
<keyword evidence="6" id="KW-0238">DNA-binding</keyword>
<feature type="active site" evidence="9">
    <location>
        <position position="354"/>
    </location>
</feature>
<feature type="compositionally biased region" description="Basic and acidic residues" evidence="10">
    <location>
        <begin position="1"/>
        <end position="13"/>
    </location>
</feature>
<evidence type="ECO:0000256" key="8">
    <source>
        <dbReference type="ARBA" id="ARBA00047422"/>
    </source>
</evidence>
<name>A0A022Q353_ERYGU</name>
<evidence type="ECO:0000256" key="4">
    <source>
        <dbReference type="ARBA" id="ARBA00022679"/>
    </source>
</evidence>
<evidence type="ECO:0000313" key="14">
    <source>
        <dbReference type="Proteomes" id="UP000030748"/>
    </source>
</evidence>
<dbReference type="PROSITE" id="PS00094">
    <property type="entry name" value="C5_MTASE_1"/>
    <property type="match status" value="1"/>
</dbReference>
<dbReference type="PRINTS" id="PR00105">
    <property type="entry name" value="C5METTRFRASE"/>
</dbReference>
<dbReference type="GO" id="GO:0005634">
    <property type="term" value="C:nucleus"/>
    <property type="evidence" value="ECO:0000318"/>
    <property type="project" value="GO_Central"/>
</dbReference>
<evidence type="ECO:0000259" key="12">
    <source>
        <dbReference type="PROSITE" id="PS51038"/>
    </source>
</evidence>
<evidence type="ECO:0000259" key="11">
    <source>
        <dbReference type="PROSITE" id="PS50013"/>
    </source>
</evidence>
<dbReference type="InterPro" id="IPR023780">
    <property type="entry name" value="Chromo_domain"/>
</dbReference>
<dbReference type="PROSITE" id="PS51038">
    <property type="entry name" value="BAH"/>
    <property type="match status" value="1"/>
</dbReference>
<feature type="compositionally biased region" description="Low complexity" evidence="10">
    <location>
        <begin position="15"/>
        <end position="25"/>
    </location>
</feature>
<evidence type="ECO:0000256" key="2">
    <source>
        <dbReference type="ARBA" id="ARBA00011975"/>
    </source>
</evidence>
<comment type="catalytic activity">
    <reaction evidence="8">
        <text>a 2'-deoxycytidine in DNA + S-adenosyl-L-methionine = a 5-methyl-2'-deoxycytidine in DNA + S-adenosyl-L-homocysteine + H(+)</text>
        <dbReference type="Rhea" id="RHEA:13681"/>
        <dbReference type="Rhea" id="RHEA-COMP:11369"/>
        <dbReference type="Rhea" id="RHEA-COMP:11370"/>
        <dbReference type="ChEBI" id="CHEBI:15378"/>
        <dbReference type="ChEBI" id="CHEBI:57856"/>
        <dbReference type="ChEBI" id="CHEBI:59789"/>
        <dbReference type="ChEBI" id="CHEBI:85452"/>
        <dbReference type="ChEBI" id="CHEBI:85454"/>
        <dbReference type="EC" id="2.1.1.37"/>
    </reaction>
</comment>
<dbReference type="Gene3D" id="3.90.120.10">
    <property type="entry name" value="DNA Methylase, subunit A, domain 2"/>
    <property type="match status" value="1"/>
</dbReference>
<dbReference type="InterPro" id="IPR023779">
    <property type="entry name" value="Chromodomain_CS"/>
</dbReference>
<dbReference type="STRING" id="4155.A0A022Q353"/>
<protein>
    <recommendedName>
        <fullName evidence="2">DNA (cytosine-5-)-methyltransferase</fullName>
        <ecNumber evidence="2">2.1.1.37</ecNumber>
    </recommendedName>
</protein>
<dbReference type="GO" id="GO:0003682">
    <property type="term" value="F:chromatin binding"/>
    <property type="evidence" value="ECO:0007669"/>
    <property type="project" value="InterPro"/>
</dbReference>
<keyword evidence="14" id="KW-1185">Reference proteome</keyword>
<evidence type="ECO:0000256" key="6">
    <source>
        <dbReference type="ARBA" id="ARBA00023125"/>
    </source>
</evidence>
<dbReference type="InterPro" id="IPR000953">
    <property type="entry name" value="Chromo/chromo_shadow_dom"/>
</dbReference>
<dbReference type="SMART" id="SM00298">
    <property type="entry name" value="CHROMO"/>
    <property type="match status" value="1"/>
</dbReference>
<dbReference type="PROSITE" id="PS50013">
    <property type="entry name" value="CHROMO_2"/>
    <property type="match status" value="1"/>
</dbReference>
<feature type="region of interest" description="Disordered" evidence="10">
    <location>
        <begin position="1"/>
        <end position="43"/>
    </location>
</feature>
<evidence type="ECO:0000256" key="3">
    <source>
        <dbReference type="ARBA" id="ARBA00022603"/>
    </source>
</evidence>
<dbReference type="PANTHER" id="PTHR10629:SF42">
    <property type="entry name" value="DNA (CYTOSINE-5)-METHYLTRANSFERASE CMT1-RELATED"/>
    <property type="match status" value="1"/>
</dbReference>
<keyword evidence="5 9" id="KW-0949">S-adenosyl-L-methionine</keyword>
<dbReference type="AlphaFoldDB" id="A0A022Q353"/>
<dbReference type="EMBL" id="KI632201">
    <property type="protein sequence ID" value="EYU22416.1"/>
    <property type="molecule type" value="Genomic_DNA"/>
</dbReference>
<comment type="similarity">
    <text evidence="9">Belongs to the class I-like SAM-binding methyltransferase superfamily. C5-methyltransferase family.</text>
</comment>
<evidence type="ECO:0000256" key="1">
    <source>
        <dbReference type="ARBA" id="ARBA00004123"/>
    </source>
</evidence>
<dbReference type="eggNOG" id="ENOG502QW29">
    <property type="taxonomic scope" value="Eukaryota"/>
</dbReference>
<dbReference type="InterPro" id="IPR016197">
    <property type="entry name" value="Chromo-like_dom_sf"/>
</dbReference>
<sequence>MGSAGRGEKRAELVSEPCKPSSSSNKKLKKAAAPEDEISFAGEPIPSEEAKRRWPHRYVSKEFGQARFHYTNAVVDGVEYDLLEDAYIEAPDNEPNYIAKIVEMFETVTRESFICTQWFYRANNTVIKEQYPLIDARRVFYSDIRDDNHLSCISSKVKINVLPLDRSKGTMLDLYSGCGAMSSGLSIGASLAGQNIVTKWALDYNSDACESLKFNHPNTEVRNEDAEDFFVLLKEWEKLCKEFNLVGSKEVGSDEEDIDSDGSDIDDSAAVPSEEFEVEKFVGICYGNPNKLKKSSLHFKVRWKGYGRADDTWEPADGLSKCNEKIKEFVTRGHRAKLLPLPGDVDFLCGGPPCQGISGFNRFRCPEPLNDKKNRQLVVYMDIVEFLKPRYVLMENVTDILKFKNGILASYAVARLVSMNYQTRLGIMAAGAYGVPQCRMRFLLWGAAPTEILPQFPLPTHESLKKGVVTNEFKELIIGHGNEHPELHKPVLLGEVISELPEVTNFADLDEMPYGRAPQTAFQKFIRLKRKELFGYTDKKKNDSSKSVLYDHRPLKLNEDDYERVCHVPKQKGANFRNLPGLIIEPNKIVRQDPSVEIPLCKSGKPLVPNYAIKFESGKSSKPFGRLWYDEIVSTVVTRAEPHNQILLHPSQDRVLSVRENARLQGFPDCYKLHGPIKERYMQVGNAVSFAVSIPLGYCLAKAMQGVEIATPLKIPVKFPDCLGELKYADQEAE</sequence>
<evidence type="ECO:0000256" key="9">
    <source>
        <dbReference type="PROSITE-ProRule" id="PRU01016"/>
    </source>
</evidence>
<dbReference type="GO" id="GO:0003886">
    <property type="term" value="F:DNA (cytosine-5-)-methyltransferase activity"/>
    <property type="evidence" value="ECO:0000318"/>
    <property type="project" value="GO_Central"/>
</dbReference>
<dbReference type="Pfam" id="PF01426">
    <property type="entry name" value="BAH"/>
    <property type="match status" value="1"/>
</dbReference>
<dbReference type="EC" id="2.1.1.37" evidence="2"/>
<dbReference type="PROSITE" id="PS00598">
    <property type="entry name" value="CHROMO_1"/>
    <property type="match status" value="1"/>
</dbReference>
<dbReference type="Proteomes" id="UP000030748">
    <property type="component" value="Unassembled WGS sequence"/>
</dbReference>
<evidence type="ECO:0000256" key="10">
    <source>
        <dbReference type="SAM" id="MobiDB-lite"/>
    </source>
</evidence>
<evidence type="ECO:0000256" key="5">
    <source>
        <dbReference type="ARBA" id="ARBA00022691"/>
    </source>
</evidence>
<keyword evidence="7" id="KW-0539">Nucleus</keyword>
<organism evidence="13 14">
    <name type="scientific">Erythranthe guttata</name>
    <name type="common">Yellow monkey flower</name>
    <name type="synonym">Mimulus guttatus</name>
    <dbReference type="NCBI Taxonomy" id="4155"/>
    <lineage>
        <taxon>Eukaryota</taxon>
        <taxon>Viridiplantae</taxon>
        <taxon>Streptophyta</taxon>
        <taxon>Embryophyta</taxon>
        <taxon>Tracheophyta</taxon>
        <taxon>Spermatophyta</taxon>
        <taxon>Magnoliopsida</taxon>
        <taxon>eudicotyledons</taxon>
        <taxon>Gunneridae</taxon>
        <taxon>Pentapetalae</taxon>
        <taxon>asterids</taxon>
        <taxon>lamiids</taxon>
        <taxon>Lamiales</taxon>
        <taxon>Phrymaceae</taxon>
        <taxon>Erythranthe</taxon>
    </lineage>
</organism>
<reference evidence="13 14" key="1">
    <citation type="journal article" date="2013" name="Proc. Natl. Acad. Sci. U.S.A.">
        <title>Fine-scale variation in meiotic recombination in Mimulus inferred from population shotgun sequencing.</title>
        <authorList>
            <person name="Hellsten U."/>
            <person name="Wright K.M."/>
            <person name="Jenkins J."/>
            <person name="Shu S."/>
            <person name="Yuan Y."/>
            <person name="Wessler S.R."/>
            <person name="Schmutz J."/>
            <person name="Willis J.H."/>
            <person name="Rokhsar D.S."/>
        </authorList>
    </citation>
    <scope>NUCLEOTIDE SEQUENCE [LARGE SCALE GENOMIC DNA]</scope>
    <source>
        <strain evidence="14">cv. DUN x IM62</strain>
    </source>
</reference>
<dbReference type="InterPro" id="IPR029063">
    <property type="entry name" value="SAM-dependent_MTases_sf"/>
</dbReference>
<dbReference type="GO" id="GO:0032259">
    <property type="term" value="P:methylation"/>
    <property type="evidence" value="ECO:0007669"/>
    <property type="project" value="UniProtKB-KW"/>
</dbReference>
<dbReference type="SUPFAM" id="SSF53335">
    <property type="entry name" value="S-adenosyl-L-methionine-dependent methyltransferases"/>
    <property type="match status" value="1"/>
</dbReference>
<dbReference type="InterPro" id="IPR050390">
    <property type="entry name" value="C5-Methyltransferase"/>
</dbReference>
<dbReference type="PANTHER" id="PTHR10629">
    <property type="entry name" value="CYTOSINE-SPECIFIC METHYLTRANSFERASE"/>
    <property type="match status" value="1"/>
</dbReference>
<dbReference type="Pfam" id="PF00385">
    <property type="entry name" value="Chromo"/>
    <property type="match status" value="1"/>
</dbReference>
<dbReference type="CDD" id="cd18635">
    <property type="entry name" value="CD_CMT3_like"/>
    <property type="match status" value="1"/>
</dbReference>
<dbReference type="GO" id="GO:0044027">
    <property type="term" value="P:negative regulation of gene expression via chromosomal CpG island methylation"/>
    <property type="evidence" value="ECO:0000318"/>
    <property type="project" value="GO_Central"/>
</dbReference>
<dbReference type="GO" id="GO:0003677">
    <property type="term" value="F:DNA binding"/>
    <property type="evidence" value="ECO:0000318"/>
    <property type="project" value="GO_Central"/>
</dbReference>
<dbReference type="InterPro" id="IPR018117">
    <property type="entry name" value="C5_DNA_meth_AS"/>
</dbReference>
<dbReference type="PROSITE" id="PS51679">
    <property type="entry name" value="SAM_MT_C5"/>
    <property type="match status" value="1"/>
</dbReference>
<keyword evidence="3 9" id="KW-0489">Methyltransferase</keyword>
<feature type="domain" description="Chromo" evidence="11">
    <location>
        <begin position="276"/>
        <end position="329"/>
    </location>
</feature>
<evidence type="ECO:0000256" key="7">
    <source>
        <dbReference type="ARBA" id="ARBA00023242"/>
    </source>
</evidence>
<dbReference type="FunFam" id="3.90.120.10:FF:000003">
    <property type="entry name" value="DNA (cytosine-5)-methyltransferase 1"/>
    <property type="match status" value="1"/>
</dbReference>
<proteinExistence type="inferred from homology"/>
<dbReference type="Gene3D" id="3.40.50.150">
    <property type="entry name" value="Vaccinia Virus protein VP39"/>
    <property type="match status" value="2"/>
</dbReference>
<feature type="domain" description="BAH" evidence="12">
    <location>
        <begin position="78"/>
        <end position="213"/>
    </location>
</feature>
<accession>A0A022Q353</accession>
<dbReference type="InterPro" id="IPR001525">
    <property type="entry name" value="C5_MeTfrase"/>
</dbReference>
<dbReference type="Gene3D" id="2.30.30.490">
    <property type="match status" value="1"/>
</dbReference>
<evidence type="ECO:0000313" key="13">
    <source>
        <dbReference type="EMBL" id="EYU22416.1"/>
    </source>
</evidence>
<dbReference type="Pfam" id="PF00145">
    <property type="entry name" value="DNA_methylase"/>
    <property type="match status" value="1"/>
</dbReference>